<sequence length="363" mass="39323">MKKILQMVITAGMVLSMSNVYAKSGLNKTKLYLYTGEKATLKVKGAKKIKWSSTNKAISVKKGVVQAHKAGKATITAKAGKKTYRCLVQVVRPLKLNFTASVVEQKIVIKTTAKGGFGRTKYQYAYHYQGKKVTLTKYTKAKSASFSIKGSGNYTLEVTAKDQHNKKTVKKATLQVTSQNTSTAPAATTSDTASRTMQSPDITAMTASKKNILLGDEVTVQGKVDHANDKTAYSMKVTLDDGTIIAQNNAHNITFKVNQVAHYTITLTATNEDNLSAVRAYDFTTQQPLMQPGTITTSKIGKTVQCFVQYAHSDIKWTYTSSNPNVVTVDGNGLATTVGKGTAEITAFYNGYTASQKCLITVS</sequence>
<dbReference type="InterPro" id="IPR054604">
    <property type="entry name" value="SbsC_Big-like"/>
</dbReference>
<dbReference type="OrthoDB" id="503324at2"/>
<proteinExistence type="predicted"/>
<evidence type="ECO:0000313" key="4">
    <source>
        <dbReference type="EMBL" id="BBH27276.1"/>
    </source>
</evidence>
<gene>
    <name evidence="4" type="ORF">SG0102_22100</name>
</gene>
<dbReference type="InterPro" id="IPR013783">
    <property type="entry name" value="Ig-like_fold"/>
</dbReference>
<feature type="chain" id="PRO_5018050222" description="BIG2 domain-containing protein" evidence="2">
    <location>
        <begin position="23"/>
        <end position="363"/>
    </location>
</feature>
<evidence type="ECO:0000259" key="3">
    <source>
        <dbReference type="SMART" id="SM00635"/>
    </source>
</evidence>
<dbReference type="SUPFAM" id="SSF49373">
    <property type="entry name" value="Invasin/intimin cell-adhesion fragments"/>
    <property type="match status" value="2"/>
</dbReference>
<dbReference type="Pfam" id="PF07495">
    <property type="entry name" value="Y_Y_Y"/>
    <property type="match status" value="1"/>
</dbReference>
<keyword evidence="2" id="KW-0732">Signal</keyword>
<name>A0A3G9J9N8_9FIRM</name>
<dbReference type="InterPro" id="IPR008964">
    <property type="entry name" value="Invasin/intimin_cell_adhesion"/>
</dbReference>
<evidence type="ECO:0000256" key="2">
    <source>
        <dbReference type="SAM" id="SignalP"/>
    </source>
</evidence>
<dbReference type="Pfam" id="PF22359">
    <property type="entry name" value="Big-like"/>
    <property type="match status" value="1"/>
</dbReference>
<feature type="signal peptide" evidence="2">
    <location>
        <begin position="1"/>
        <end position="22"/>
    </location>
</feature>
<organism evidence="4 5">
    <name type="scientific">Intestinibaculum porci</name>
    <dbReference type="NCBI Taxonomy" id="2487118"/>
    <lineage>
        <taxon>Bacteria</taxon>
        <taxon>Bacillati</taxon>
        <taxon>Bacillota</taxon>
        <taxon>Erysipelotrichia</taxon>
        <taxon>Erysipelotrichales</taxon>
        <taxon>Erysipelotrichaceae</taxon>
        <taxon>Intestinibaculum</taxon>
    </lineage>
</organism>
<feature type="domain" description="BIG2" evidence="3">
    <location>
        <begin position="285"/>
        <end position="359"/>
    </location>
</feature>
<dbReference type="RefSeq" id="WP_125120021.1">
    <property type="nucleotide sequence ID" value="NZ_AP019309.1"/>
</dbReference>
<dbReference type="SMART" id="SM00635">
    <property type="entry name" value="BID_2"/>
    <property type="match status" value="2"/>
</dbReference>
<dbReference type="Proteomes" id="UP000268059">
    <property type="component" value="Chromosome"/>
</dbReference>
<dbReference type="Gene3D" id="2.60.40.10">
    <property type="entry name" value="Immunoglobulins"/>
    <property type="match status" value="1"/>
</dbReference>
<accession>A0A3G9J9N8</accession>
<feature type="domain" description="BIG2" evidence="3">
    <location>
        <begin position="20"/>
        <end position="89"/>
    </location>
</feature>
<dbReference type="InParanoid" id="A0A3G9J9N8"/>
<dbReference type="InterPro" id="IPR011123">
    <property type="entry name" value="Y_Y_Y"/>
</dbReference>
<dbReference type="Gene3D" id="2.60.40.1080">
    <property type="match status" value="2"/>
</dbReference>
<dbReference type="InterPro" id="IPR035986">
    <property type="entry name" value="PKD_dom_sf"/>
</dbReference>
<evidence type="ECO:0000256" key="1">
    <source>
        <dbReference type="SAM" id="MobiDB-lite"/>
    </source>
</evidence>
<protein>
    <recommendedName>
        <fullName evidence="3">BIG2 domain-containing protein</fullName>
    </recommendedName>
</protein>
<feature type="compositionally biased region" description="Low complexity" evidence="1">
    <location>
        <begin position="177"/>
        <end position="196"/>
    </location>
</feature>
<dbReference type="KEGG" id="ebm:SG0102_22100"/>
<dbReference type="InterPro" id="IPR000601">
    <property type="entry name" value="PKD_dom"/>
</dbReference>
<reference evidence="4 5" key="1">
    <citation type="submission" date="2018-11" db="EMBL/GenBank/DDBJ databases">
        <title>Novel Erysipelotrichaceae bacterium isolated from small intestine of a swine.</title>
        <authorList>
            <person name="Kim J.S."/>
            <person name="Choe H."/>
            <person name="Lee Y.R."/>
            <person name="Kim K.M."/>
            <person name="Park D.S."/>
        </authorList>
    </citation>
    <scope>NUCLEOTIDE SEQUENCE [LARGE SCALE GENOMIC DNA]</scope>
    <source>
        <strain evidence="4 5">SG0102</strain>
    </source>
</reference>
<dbReference type="AlphaFoldDB" id="A0A3G9J9N8"/>
<dbReference type="SUPFAM" id="SSF49299">
    <property type="entry name" value="PKD domain"/>
    <property type="match status" value="1"/>
</dbReference>
<feature type="region of interest" description="Disordered" evidence="1">
    <location>
        <begin position="177"/>
        <end position="198"/>
    </location>
</feature>
<dbReference type="CDD" id="cd00146">
    <property type="entry name" value="PKD"/>
    <property type="match status" value="1"/>
</dbReference>
<dbReference type="Pfam" id="PF00801">
    <property type="entry name" value="PKD"/>
    <property type="match status" value="1"/>
</dbReference>
<keyword evidence="5" id="KW-1185">Reference proteome</keyword>
<dbReference type="EMBL" id="AP019309">
    <property type="protein sequence ID" value="BBH27276.1"/>
    <property type="molecule type" value="Genomic_DNA"/>
</dbReference>
<evidence type="ECO:0000313" key="5">
    <source>
        <dbReference type="Proteomes" id="UP000268059"/>
    </source>
</evidence>
<dbReference type="InterPro" id="IPR003343">
    <property type="entry name" value="Big_2"/>
</dbReference>